<protein>
    <submittedName>
        <fullName evidence="3">Chromosome partitioning protein</fullName>
    </submittedName>
</protein>
<dbReference type="RefSeq" id="WP_109822966.1">
    <property type="nucleotide sequence ID" value="NZ_QGKL01000026.1"/>
</dbReference>
<evidence type="ECO:0000256" key="1">
    <source>
        <dbReference type="ARBA" id="ARBA00060876"/>
    </source>
</evidence>
<evidence type="ECO:0000313" key="3">
    <source>
        <dbReference type="EMBL" id="PWQ96768.1"/>
    </source>
</evidence>
<dbReference type="PANTHER" id="PTHR13696">
    <property type="entry name" value="P-LOOP CONTAINING NUCLEOSIDE TRIPHOSPHATE HYDROLASE"/>
    <property type="match status" value="1"/>
</dbReference>
<dbReference type="FunFam" id="3.40.50.300:FF:000285">
    <property type="entry name" value="Sporulation initiation inhibitor Soj"/>
    <property type="match status" value="1"/>
</dbReference>
<comment type="caution">
    <text evidence="3">The sequence shown here is derived from an EMBL/GenBank/DDBJ whole genome shotgun (WGS) entry which is preliminary data.</text>
</comment>
<dbReference type="SUPFAM" id="SSF52540">
    <property type="entry name" value="P-loop containing nucleoside triphosphate hydrolases"/>
    <property type="match status" value="1"/>
</dbReference>
<comment type="similarity">
    <text evidence="1">To B.subtilis soj.</text>
</comment>
<dbReference type="PANTHER" id="PTHR13696:SF52">
    <property type="entry name" value="PARA FAMILY PROTEIN CT_582"/>
    <property type="match status" value="1"/>
</dbReference>
<dbReference type="InterPro" id="IPR050678">
    <property type="entry name" value="DNA_Partitioning_ATPase"/>
</dbReference>
<dbReference type="InterPro" id="IPR027417">
    <property type="entry name" value="P-loop_NTPase"/>
</dbReference>
<reference evidence="3 4" key="1">
    <citation type="submission" date="2018-05" db="EMBL/GenBank/DDBJ databases">
        <title>Leucothrix arctica sp. nov., isolated from Arctic seawater.</title>
        <authorList>
            <person name="Choi A."/>
            <person name="Baek K."/>
        </authorList>
    </citation>
    <scope>NUCLEOTIDE SEQUENCE [LARGE SCALE GENOMIC DNA]</scope>
    <source>
        <strain evidence="3 4">IMCC9719</strain>
    </source>
</reference>
<gene>
    <name evidence="3" type="ORF">DKT75_08340</name>
</gene>
<evidence type="ECO:0000259" key="2">
    <source>
        <dbReference type="Pfam" id="PF13614"/>
    </source>
</evidence>
<proteinExistence type="predicted"/>
<dbReference type="InterPro" id="IPR025669">
    <property type="entry name" value="AAA_dom"/>
</dbReference>
<organism evidence="3 4">
    <name type="scientific">Leucothrix arctica</name>
    <dbReference type="NCBI Taxonomy" id="1481894"/>
    <lineage>
        <taxon>Bacteria</taxon>
        <taxon>Pseudomonadati</taxon>
        <taxon>Pseudomonadota</taxon>
        <taxon>Gammaproteobacteria</taxon>
        <taxon>Thiotrichales</taxon>
        <taxon>Thiotrichaceae</taxon>
        <taxon>Leucothrix</taxon>
    </lineage>
</organism>
<dbReference type="PIRSF" id="PIRSF009320">
    <property type="entry name" value="Nuc_binding_HP_1000"/>
    <property type="match status" value="1"/>
</dbReference>
<dbReference type="Proteomes" id="UP000245506">
    <property type="component" value="Unassembled WGS sequence"/>
</dbReference>
<dbReference type="CDD" id="cd02042">
    <property type="entry name" value="ParAB_family"/>
    <property type="match status" value="1"/>
</dbReference>
<dbReference type="Gene3D" id="3.40.50.300">
    <property type="entry name" value="P-loop containing nucleotide triphosphate hydrolases"/>
    <property type="match status" value="1"/>
</dbReference>
<feature type="domain" description="AAA" evidence="2">
    <location>
        <begin position="2"/>
        <end position="178"/>
    </location>
</feature>
<name>A0A317CDZ8_9GAMM</name>
<sequence>MSKVIAVANQKGGVGKTTTSVNLAASLHAVKRSVLLIDMDPQGNATTGVGLDKHNPIASLSDVLLGDVKIDSAIQRIGDTRMSAISGGPDLTVAEVHLMNMDEREYRLESALRTVRNDFDYVIIDCPPSLNMLTVNALVAADSVLIPMQCEYYAMEGLSALIRTIETIREAANPDLHITGLLRTMYDPRSNLARDVSRELLEVFKDKVYNTAIPRNVRLAEAPSHGMPALMYDQKSRGALAYLALAAEILRKEASRKVAA</sequence>
<evidence type="ECO:0000313" key="4">
    <source>
        <dbReference type="Proteomes" id="UP000245506"/>
    </source>
</evidence>
<dbReference type="OrthoDB" id="9815116at2"/>
<dbReference type="AlphaFoldDB" id="A0A317CDZ8"/>
<dbReference type="EMBL" id="QGKL01000026">
    <property type="protein sequence ID" value="PWQ96768.1"/>
    <property type="molecule type" value="Genomic_DNA"/>
</dbReference>
<keyword evidence="4" id="KW-1185">Reference proteome</keyword>
<dbReference type="Pfam" id="PF13614">
    <property type="entry name" value="AAA_31"/>
    <property type="match status" value="1"/>
</dbReference>
<accession>A0A317CDZ8</accession>